<feature type="region of interest" description="Disordered" evidence="1">
    <location>
        <begin position="407"/>
        <end position="451"/>
    </location>
</feature>
<dbReference type="Proteomes" id="UP001605036">
    <property type="component" value="Unassembled WGS sequence"/>
</dbReference>
<name>A0ABD1ZHI1_9MARC</name>
<feature type="region of interest" description="Disordered" evidence="1">
    <location>
        <begin position="1"/>
        <end position="71"/>
    </location>
</feature>
<sequence length="722" mass="77917">MNALQTSASAMEGSLSGGSRAQSTGRVVVADGARQQNNGSGDKTEKSTGRRHIGHCNKRGEKKQSQPVNPSMADTPCAVLANGWSPGVLDIYCLRTKPVNIKHYMVDIPLNDLMKDDYQAPKLVLKEYKDPKKVEEEEKFEQRISALLQLFPARPKKGEVVEVFGSKPKRVLIDLESPMPPECEDASTRLEQTEVAAGKDMGVITAGSTRGDTGFKIDDLPLHPVEDFMSRLNLGRTDSLPLLISQSHQTQVLLDLNATNNLRVDSALVERCRNDGSIPPLPCSYPPVGPVKPEHCRSTTRVWHLELPEVPATAGKCEVPDSGGRDIISRDLGDAAAPMQVCAPHSTPAVPSLSPGLPEMQVFTTTVKEEPQTLENAVVQNPMDLNSCRIESGAMAPLDSLRPEITSSAQTQNAEGGLQKSEGEKRESTEEAVRPLEAPSSLAELQETDLSNRQMIPVVDVKEGSGEQEVKVPVQGSRKTSSDQILLKEEPVVELPSLNLTSSSGLPGVALSPGVEEAAHILVAYRNHYQHVKPEKVEGERERRRRVFQPYQGAVTQKAAKSMRVSSSAERAGDGGREVRTSTEGRTSLLSNKGKVSERRKSLSQIDNPEKSSPRNTSGGTSSRGAPHTGARTSSLLVKIDKRATKEPAKDPTIKDAACGRSSLPPLPHGLPSSKSTHRGPRTNGYAPSSNPKGEVQPAGDRKFRQFGGRDARGKNPTGVEG</sequence>
<feature type="region of interest" description="Disordered" evidence="1">
    <location>
        <begin position="534"/>
        <end position="722"/>
    </location>
</feature>
<dbReference type="AlphaFoldDB" id="A0ABD1ZHI1"/>
<accession>A0ABD1ZHI1</accession>
<gene>
    <name evidence="2" type="ORF">R1flu_019022</name>
</gene>
<feature type="compositionally biased region" description="Basic and acidic residues" evidence="1">
    <location>
        <begin position="571"/>
        <end position="583"/>
    </location>
</feature>
<evidence type="ECO:0000313" key="2">
    <source>
        <dbReference type="EMBL" id="KAL2650894.1"/>
    </source>
</evidence>
<evidence type="ECO:0000256" key="1">
    <source>
        <dbReference type="SAM" id="MobiDB-lite"/>
    </source>
</evidence>
<feature type="compositionally biased region" description="Polar residues" evidence="1">
    <location>
        <begin position="614"/>
        <end position="624"/>
    </location>
</feature>
<dbReference type="EMBL" id="JBHFFA010000001">
    <property type="protein sequence ID" value="KAL2650894.1"/>
    <property type="molecule type" value="Genomic_DNA"/>
</dbReference>
<comment type="caution">
    <text evidence="2">The sequence shown here is derived from an EMBL/GenBank/DDBJ whole genome shotgun (WGS) entry which is preliminary data.</text>
</comment>
<feature type="compositionally biased region" description="Basic and acidic residues" evidence="1">
    <location>
        <begin position="639"/>
        <end position="654"/>
    </location>
</feature>
<organism evidence="2 3">
    <name type="scientific">Riccia fluitans</name>
    <dbReference type="NCBI Taxonomy" id="41844"/>
    <lineage>
        <taxon>Eukaryota</taxon>
        <taxon>Viridiplantae</taxon>
        <taxon>Streptophyta</taxon>
        <taxon>Embryophyta</taxon>
        <taxon>Marchantiophyta</taxon>
        <taxon>Marchantiopsida</taxon>
        <taxon>Marchantiidae</taxon>
        <taxon>Marchantiales</taxon>
        <taxon>Ricciaceae</taxon>
        <taxon>Riccia</taxon>
    </lineage>
</organism>
<feature type="compositionally biased region" description="Basic and acidic residues" evidence="1">
    <location>
        <begin position="421"/>
        <end position="434"/>
    </location>
</feature>
<keyword evidence="3" id="KW-1185">Reference proteome</keyword>
<proteinExistence type="predicted"/>
<reference evidence="2 3" key="1">
    <citation type="submission" date="2024-09" db="EMBL/GenBank/DDBJ databases">
        <title>Chromosome-scale assembly of Riccia fluitans.</title>
        <authorList>
            <person name="Paukszto L."/>
            <person name="Sawicki J."/>
            <person name="Karawczyk K."/>
            <person name="Piernik-Szablinska J."/>
            <person name="Szczecinska M."/>
            <person name="Mazdziarz M."/>
        </authorList>
    </citation>
    <scope>NUCLEOTIDE SEQUENCE [LARGE SCALE GENOMIC DNA]</scope>
    <source>
        <strain evidence="2">Rf_01</strain>
        <tissue evidence="2">Aerial parts of the thallus</tissue>
    </source>
</reference>
<evidence type="ECO:0000313" key="3">
    <source>
        <dbReference type="Proteomes" id="UP001605036"/>
    </source>
</evidence>
<protein>
    <submittedName>
        <fullName evidence="2">Uncharacterized protein</fullName>
    </submittedName>
</protein>
<feature type="compositionally biased region" description="Basic and acidic residues" evidence="1">
    <location>
        <begin position="700"/>
        <end position="714"/>
    </location>
</feature>